<sequence length="181" mass="19116">MSTSSISRSLPRAVAVLLVVLASVFEIQTQASATARGHKCQVAFTEGVRQAVQCVDFNVFWNSSGDLAVQTLGASLCQATGGDPVRCAGIKQTVTIYATNTVPSNPDAHSTSTTQACGRRIASGAQCPASRQYGYSTGAYCHTNLTYVARIRTTFDMPSTGSPVTKVFEHRLPGSSICYAP</sequence>
<dbReference type="RefSeq" id="WP_143234750.1">
    <property type="nucleotide sequence ID" value="NZ_OBDY01000008.1"/>
</dbReference>
<organism evidence="1 2">
    <name type="scientific">Paractinoplanes atraurantiacus</name>
    <dbReference type="NCBI Taxonomy" id="1036182"/>
    <lineage>
        <taxon>Bacteria</taxon>
        <taxon>Bacillati</taxon>
        <taxon>Actinomycetota</taxon>
        <taxon>Actinomycetes</taxon>
        <taxon>Micromonosporales</taxon>
        <taxon>Micromonosporaceae</taxon>
        <taxon>Paractinoplanes</taxon>
    </lineage>
</organism>
<evidence type="ECO:0000313" key="1">
    <source>
        <dbReference type="EMBL" id="SNY47237.1"/>
    </source>
</evidence>
<proteinExistence type="predicted"/>
<reference evidence="1 2" key="1">
    <citation type="submission" date="2017-09" db="EMBL/GenBank/DDBJ databases">
        <authorList>
            <person name="Ehlers B."/>
            <person name="Leendertz F.H."/>
        </authorList>
    </citation>
    <scope>NUCLEOTIDE SEQUENCE [LARGE SCALE GENOMIC DNA]</scope>
    <source>
        <strain evidence="1 2">CGMCC 4.6857</strain>
    </source>
</reference>
<dbReference type="EMBL" id="OBDY01000008">
    <property type="protein sequence ID" value="SNY47237.1"/>
    <property type="molecule type" value="Genomic_DNA"/>
</dbReference>
<protein>
    <submittedName>
        <fullName evidence="1">Uncharacterized protein</fullName>
    </submittedName>
</protein>
<dbReference type="AlphaFoldDB" id="A0A285IHH1"/>
<gene>
    <name evidence="1" type="ORF">SAMN05421748_10893</name>
</gene>
<dbReference type="Proteomes" id="UP000219612">
    <property type="component" value="Unassembled WGS sequence"/>
</dbReference>
<keyword evidence="2" id="KW-1185">Reference proteome</keyword>
<name>A0A285IHH1_9ACTN</name>
<evidence type="ECO:0000313" key="2">
    <source>
        <dbReference type="Proteomes" id="UP000219612"/>
    </source>
</evidence>
<accession>A0A285IHH1</accession>